<dbReference type="PANTHER" id="PTHR12606:SF1">
    <property type="entry name" value="UBIQUITIN-LIKE-SPECIFIC PROTEASE 1A"/>
    <property type="match status" value="1"/>
</dbReference>
<feature type="region of interest" description="Disordered" evidence="5">
    <location>
        <begin position="1"/>
        <end position="156"/>
    </location>
</feature>
<reference evidence="7" key="1">
    <citation type="submission" date="2015-04" db="UniProtKB">
        <authorList>
            <consortium name="EnsemblPlants"/>
        </authorList>
    </citation>
    <scope>IDENTIFICATION</scope>
</reference>
<feature type="region of interest" description="Disordered" evidence="5">
    <location>
        <begin position="436"/>
        <end position="521"/>
    </location>
</feature>
<dbReference type="Pfam" id="PF02902">
    <property type="entry name" value="Peptidase_C48"/>
    <property type="match status" value="1"/>
</dbReference>
<dbReference type="PANTHER" id="PTHR12606">
    <property type="entry name" value="SENTRIN/SUMO-SPECIFIC PROTEASE"/>
    <property type="match status" value="1"/>
</dbReference>
<keyword evidence="2" id="KW-0645">Protease</keyword>
<dbReference type="EnsemblPlants" id="OMERI11G08380.3">
    <property type="protein sequence ID" value="OMERI11G08380.3"/>
    <property type="gene ID" value="OMERI11G08380"/>
</dbReference>
<name>A0A0E0F4N1_9ORYZ</name>
<keyword evidence="4" id="KW-0788">Thiol protease</keyword>
<evidence type="ECO:0000259" key="6">
    <source>
        <dbReference type="Pfam" id="PF02902"/>
    </source>
</evidence>
<feature type="compositionally biased region" description="Basic and acidic residues" evidence="5">
    <location>
        <begin position="70"/>
        <end position="86"/>
    </location>
</feature>
<dbReference type="EnsemblPlants" id="OMERI11G08380.1">
    <property type="protein sequence ID" value="OMERI11G08380.1"/>
    <property type="gene ID" value="OMERI11G08380"/>
</dbReference>
<dbReference type="SUPFAM" id="SSF54001">
    <property type="entry name" value="Cysteine proteinases"/>
    <property type="match status" value="1"/>
</dbReference>
<feature type="compositionally biased region" description="Basic and acidic residues" evidence="5">
    <location>
        <begin position="916"/>
        <end position="940"/>
    </location>
</feature>
<evidence type="ECO:0000256" key="1">
    <source>
        <dbReference type="ARBA" id="ARBA00005234"/>
    </source>
</evidence>
<dbReference type="GO" id="GO:0016929">
    <property type="term" value="F:deSUMOylase activity"/>
    <property type="evidence" value="ECO:0007669"/>
    <property type="project" value="TreeGrafter"/>
</dbReference>
<evidence type="ECO:0000256" key="2">
    <source>
        <dbReference type="ARBA" id="ARBA00022670"/>
    </source>
</evidence>
<feature type="compositionally biased region" description="Acidic residues" evidence="5">
    <location>
        <begin position="87"/>
        <end position="120"/>
    </location>
</feature>
<evidence type="ECO:0000256" key="4">
    <source>
        <dbReference type="ARBA" id="ARBA00022807"/>
    </source>
</evidence>
<proteinExistence type="inferred from homology"/>
<dbReference type="Gramene" id="OMERI11G08380.3">
    <property type="protein sequence ID" value="OMERI11G08380.3"/>
    <property type="gene ID" value="OMERI11G08380"/>
</dbReference>
<dbReference type="GO" id="GO:0005634">
    <property type="term" value="C:nucleus"/>
    <property type="evidence" value="ECO:0007669"/>
    <property type="project" value="TreeGrafter"/>
</dbReference>
<keyword evidence="8" id="KW-1185">Reference proteome</keyword>
<evidence type="ECO:0000256" key="5">
    <source>
        <dbReference type="SAM" id="MobiDB-lite"/>
    </source>
</evidence>
<dbReference type="Proteomes" id="UP000008021">
    <property type="component" value="Chromosome 11"/>
</dbReference>
<reference evidence="7" key="2">
    <citation type="submission" date="2018-05" db="EMBL/GenBank/DDBJ databases">
        <title>OmerRS3 (Oryza meridionalis Reference Sequence Version 3).</title>
        <authorList>
            <person name="Zhang J."/>
            <person name="Kudrna D."/>
            <person name="Lee S."/>
            <person name="Talag J."/>
            <person name="Welchert J."/>
            <person name="Wing R.A."/>
        </authorList>
    </citation>
    <scope>NUCLEOTIDE SEQUENCE [LARGE SCALE GENOMIC DNA]</scope>
    <source>
        <strain evidence="7">OR44</strain>
    </source>
</reference>
<dbReference type="Gramene" id="OMERI11G08380.1">
    <property type="protein sequence ID" value="OMERI11G08380.1"/>
    <property type="gene ID" value="OMERI11G08380"/>
</dbReference>
<feature type="domain" description="Ubiquitin-like protease family profile" evidence="6">
    <location>
        <begin position="704"/>
        <end position="803"/>
    </location>
</feature>
<protein>
    <recommendedName>
        <fullName evidence="6">Ubiquitin-like protease family profile domain-containing protein</fullName>
    </recommendedName>
</protein>
<keyword evidence="3" id="KW-0378">Hydrolase</keyword>
<organism evidence="7">
    <name type="scientific">Oryza meridionalis</name>
    <dbReference type="NCBI Taxonomy" id="40149"/>
    <lineage>
        <taxon>Eukaryota</taxon>
        <taxon>Viridiplantae</taxon>
        <taxon>Streptophyta</taxon>
        <taxon>Embryophyta</taxon>
        <taxon>Tracheophyta</taxon>
        <taxon>Spermatophyta</taxon>
        <taxon>Magnoliopsida</taxon>
        <taxon>Liliopsida</taxon>
        <taxon>Poales</taxon>
        <taxon>Poaceae</taxon>
        <taxon>BOP clade</taxon>
        <taxon>Oryzoideae</taxon>
        <taxon>Oryzeae</taxon>
        <taxon>Oryzinae</taxon>
        <taxon>Oryza</taxon>
    </lineage>
</organism>
<dbReference type="GO" id="GO:0006508">
    <property type="term" value="P:proteolysis"/>
    <property type="evidence" value="ECO:0007669"/>
    <property type="project" value="UniProtKB-KW"/>
</dbReference>
<dbReference type="InterPro" id="IPR003653">
    <property type="entry name" value="Peptidase_C48_C"/>
</dbReference>
<evidence type="ECO:0000313" key="8">
    <source>
        <dbReference type="Proteomes" id="UP000008021"/>
    </source>
</evidence>
<sequence length="960" mass="106492">MGGGGGGESEVATVATGGQEERQPPPVVKAQNKSQLPMRQKRKKVCTRVRVQDQEEDNDFMEPACQVKSKVAEKATQDHTKHKLSEQEPEDEVEEEDEDEYEDDVEDEDEEVEEDDDNDFMEPALKVKRKVPQNRKTEAMQGSKKKVASKQKLTKDVPVRKRDHFSVNTRCQPNAILEMVGSLNKPQRDRLHALGFDWLPVTPDVVHCVLGLQNGHLDPPVVSDTTPLDPIREELGLGKKEKISTEKWKSGKRSTVYGCTALLVVYYLDNLLCKAMISNTNTPRSQFFNSSLIDKIENLTKSTKKDGSTSFGKLNLRCRESTCYFVSKEKVKRKVGAASGSTRKRKHIDELAAQEATVARSKEAPRFGGDFPSLRSKLGPLVESLGSTRKQIGLDALEQYDKEVEQIMGNLHKAQDRLVDVLTSLCSTSDPKIAYTRKSKKRRDGLPPLDSNAVTDKTSGSGNENTTQASIGTPPTQANDVLGDEQSRGNVESSPPMHVEDPKDAEAGQPCEPAKDAHNDNDAELSNLVDKICTNVEGLVDKICTHVESTPMLAIAPSLAANLSPAIMPIEMEKRRPLANPKYISPFKCVSIEPLWDDTGDIAMEVYKIVWNGQLPDVESAYLIDQMEGAIVWKGDELRNCFSEGGKLTNDIMLFWSTCLIFDDANYRKDSIGYREVLNSENHNLTFSFDAAVNIISRECKSFNLPNAKLSFLPTINNDHWTIFCFNFNHKRIDILDSLGHDRDEKALKAMKDRVVGRFLDVLDVMFPKKFTDVRKWKCYHACNQKQVLTNDCGFLAMKYIQFWDGKVFVKKVCPKDGTKYRAEVLYYILFHPLNEAKLPAAIERYRPKIRKISNDGGGGLTAIGKTSSTSSIAGGEGGGQSSPQGKGRDLWAAPKGRAERDASPGFPTTARRTGRREAGREGEGGREAGREEREGDGGRRGMGNEAGGSLRAAAPEVGA</sequence>
<dbReference type="Gene3D" id="3.40.395.10">
    <property type="entry name" value="Adenoviral Proteinase, Chain A"/>
    <property type="match status" value="1"/>
</dbReference>
<dbReference type="AlphaFoldDB" id="A0A0E0F4N1"/>
<dbReference type="GO" id="GO:0016926">
    <property type="term" value="P:protein desumoylation"/>
    <property type="evidence" value="ECO:0007669"/>
    <property type="project" value="TreeGrafter"/>
</dbReference>
<dbReference type="InterPro" id="IPR038765">
    <property type="entry name" value="Papain-like_cys_pep_sf"/>
</dbReference>
<feature type="compositionally biased region" description="Polar residues" evidence="5">
    <location>
        <begin position="452"/>
        <end position="479"/>
    </location>
</feature>
<evidence type="ECO:0000256" key="3">
    <source>
        <dbReference type="ARBA" id="ARBA00022801"/>
    </source>
</evidence>
<comment type="similarity">
    <text evidence="1">Belongs to the peptidase C48 family.</text>
</comment>
<accession>A0A0E0F4N1</accession>
<feature type="region of interest" description="Disordered" evidence="5">
    <location>
        <begin position="857"/>
        <end position="960"/>
    </location>
</feature>
<evidence type="ECO:0000313" key="7">
    <source>
        <dbReference type="EnsemblPlants" id="OMERI11G08380.1"/>
    </source>
</evidence>